<evidence type="ECO:0000259" key="6">
    <source>
        <dbReference type="PROSITE" id="PS51999"/>
    </source>
</evidence>
<dbReference type="PANTHER" id="PTHR33248">
    <property type="entry name" value="ZINC ION-BINDING PROTEIN"/>
    <property type="match status" value="1"/>
</dbReference>
<protein>
    <recommendedName>
        <fullName evidence="6">GRF-type domain-containing protein</fullName>
    </recommendedName>
</protein>
<accession>A0A7J9DTC7</accession>
<dbReference type="GO" id="GO:0008270">
    <property type="term" value="F:zinc ion binding"/>
    <property type="evidence" value="ECO:0007669"/>
    <property type="project" value="UniProtKB-KW"/>
</dbReference>
<keyword evidence="5" id="KW-1133">Transmembrane helix</keyword>
<organism evidence="7 8">
    <name type="scientific">Gossypium trilobum</name>
    <dbReference type="NCBI Taxonomy" id="34281"/>
    <lineage>
        <taxon>Eukaryota</taxon>
        <taxon>Viridiplantae</taxon>
        <taxon>Streptophyta</taxon>
        <taxon>Embryophyta</taxon>
        <taxon>Tracheophyta</taxon>
        <taxon>Spermatophyta</taxon>
        <taxon>Magnoliopsida</taxon>
        <taxon>eudicotyledons</taxon>
        <taxon>Gunneridae</taxon>
        <taxon>Pentapetalae</taxon>
        <taxon>rosids</taxon>
        <taxon>malvids</taxon>
        <taxon>Malvales</taxon>
        <taxon>Malvaceae</taxon>
        <taxon>Malvoideae</taxon>
        <taxon>Gossypium</taxon>
    </lineage>
</organism>
<keyword evidence="5" id="KW-0812">Transmembrane</keyword>
<feature type="transmembrane region" description="Helical" evidence="5">
    <location>
        <begin position="124"/>
        <end position="144"/>
    </location>
</feature>
<dbReference type="Proteomes" id="UP000593568">
    <property type="component" value="Unassembled WGS sequence"/>
</dbReference>
<evidence type="ECO:0000256" key="2">
    <source>
        <dbReference type="ARBA" id="ARBA00022771"/>
    </source>
</evidence>
<keyword evidence="5" id="KW-0472">Membrane</keyword>
<evidence type="ECO:0000313" key="8">
    <source>
        <dbReference type="Proteomes" id="UP000593568"/>
    </source>
</evidence>
<comment type="caution">
    <text evidence="7">The sequence shown here is derived from an EMBL/GenBank/DDBJ whole genome shotgun (WGS) entry which is preliminary data.</text>
</comment>
<proteinExistence type="predicted"/>
<gene>
    <name evidence="7" type="ORF">Gotri_013041</name>
</gene>
<dbReference type="PROSITE" id="PS51999">
    <property type="entry name" value="ZF_GRF"/>
    <property type="match status" value="1"/>
</dbReference>
<evidence type="ECO:0000313" key="7">
    <source>
        <dbReference type="EMBL" id="MBA0763615.1"/>
    </source>
</evidence>
<evidence type="ECO:0000256" key="5">
    <source>
        <dbReference type="SAM" id="Phobius"/>
    </source>
</evidence>
<evidence type="ECO:0000256" key="3">
    <source>
        <dbReference type="ARBA" id="ARBA00022833"/>
    </source>
</evidence>
<feature type="domain" description="GRF-type" evidence="6">
    <location>
        <begin position="16"/>
        <end position="57"/>
    </location>
</feature>
<feature type="non-terminal residue" evidence="7">
    <location>
        <position position="145"/>
    </location>
</feature>
<dbReference type="AlphaFoldDB" id="A0A7J9DTC7"/>
<dbReference type="InterPro" id="IPR010666">
    <property type="entry name" value="Znf_GRF"/>
</dbReference>
<dbReference type="EMBL" id="JABEZW010000004">
    <property type="protein sequence ID" value="MBA0763615.1"/>
    <property type="molecule type" value="Genomic_DNA"/>
</dbReference>
<evidence type="ECO:0000256" key="4">
    <source>
        <dbReference type="PROSITE-ProRule" id="PRU01343"/>
    </source>
</evidence>
<keyword evidence="1" id="KW-0479">Metal-binding</keyword>
<evidence type="ECO:0000256" key="1">
    <source>
        <dbReference type="ARBA" id="ARBA00022723"/>
    </source>
</evidence>
<sequence>SIASSITHCGLRVVHCYYGLRALICTSNTLWSKGKKFYGCSKYKEIGCDFFEWVERQDGNENLDELKGQIYMLLVENREIRIENTELKKIVKVNEIEKLVRKLSKQKEKLRWYKLLVTKTKNDVYSYKVIFIASWIVFVVFKFVV</sequence>
<dbReference type="Pfam" id="PF06839">
    <property type="entry name" value="Zn_ribbon_GRF"/>
    <property type="match status" value="1"/>
</dbReference>
<keyword evidence="8" id="KW-1185">Reference proteome</keyword>
<reference evidence="7 8" key="1">
    <citation type="journal article" date="2019" name="Genome Biol. Evol.">
        <title>Insights into the evolution of the New World diploid cottons (Gossypium, subgenus Houzingenia) based on genome sequencing.</title>
        <authorList>
            <person name="Grover C.E."/>
            <person name="Arick M.A. 2nd"/>
            <person name="Thrash A."/>
            <person name="Conover J.L."/>
            <person name="Sanders W.S."/>
            <person name="Peterson D.G."/>
            <person name="Frelichowski J.E."/>
            <person name="Scheffler J.A."/>
            <person name="Scheffler B.E."/>
            <person name="Wendel J.F."/>
        </authorList>
    </citation>
    <scope>NUCLEOTIDE SEQUENCE [LARGE SCALE GENOMIC DNA]</scope>
    <source>
        <strain evidence="7">8</strain>
        <tissue evidence="7">Leaf</tissue>
    </source>
</reference>
<keyword evidence="3" id="KW-0862">Zinc</keyword>
<keyword evidence="2 4" id="KW-0863">Zinc-finger</keyword>
<name>A0A7J9DTC7_9ROSI</name>